<accession>A0A9P0HEL1</accession>
<organism evidence="1 2">
    <name type="scientific">Nezara viridula</name>
    <name type="common">Southern green stink bug</name>
    <name type="synonym">Cimex viridulus</name>
    <dbReference type="NCBI Taxonomy" id="85310"/>
    <lineage>
        <taxon>Eukaryota</taxon>
        <taxon>Metazoa</taxon>
        <taxon>Ecdysozoa</taxon>
        <taxon>Arthropoda</taxon>
        <taxon>Hexapoda</taxon>
        <taxon>Insecta</taxon>
        <taxon>Pterygota</taxon>
        <taxon>Neoptera</taxon>
        <taxon>Paraneoptera</taxon>
        <taxon>Hemiptera</taxon>
        <taxon>Heteroptera</taxon>
        <taxon>Panheteroptera</taxon>
        <taxon>Pentatomomorpha</taxon>
        <taxon>Pentatomoidea</taxon>
        <taxon>Pentatomidae</taxon>
        <taxon>Pentatominae</taxon>
        <taxon>Nezara</taxon>
    </lineage>
</organism>
<protein>
    <submittedName>
        <fullName evidence="1">Uncharacterized protein</fullName>
    </submittedName>
</protein>
<dbReference type="EMBL" id="OV725080">
    <property type="protein sequence ID" value="CAH1400578.1"/>
    <property type="molecule type" value="Genomic_DNA"/>
</dbReference>
<proteinExistence type="predicted"/>
<keyword evidence="2" id="KW-1185">Reference proteome</keyword>
<dbReference type="Proteomes" id="UP001152798">
    <property type="component" value="Chromosome 4"/>
</dbReference>
<name>A0A9P0HEL1_NEZVI</name>
<gene>
    <name evidence="1" type="ORF">NEZAVI_LOCUS9787</name>
</gene>
<evidence type="ECO:0000313" key="1">
    <source>
        <dbReference type="EMBL" id="CAH1400578.1"/>
    </source>
</evidence>
<sequence length="103" mass="11817">MRCNYRCVTLAEEKERKVARTSRTDGRTRHTTDVAEVMMETDDIRSPQHCHLPHRTASHADLHLRMSMFFVGVEPPELPSKRKYPGQGSVSSLYAGLFNDSRK</sequence>
<reference evidence="1" key="1">
    <citation type="submission" date="2022-01" db="EMBL/GenBank/DDBJ databases">
        <authorList>
            <person name="King R."/>
        </authorList>
    </citation>
    <scope>NUCLEOTIDE SEQUENCE</scope>
</reference>
<evidence type="ECO:0000313" key="2">
    <source>
        <dbReference type="Proteomes" id="UP001152798"/>
    </source>
</evidence>
<dbReference type="AlphaFoldDB" id="A0A9P0HEL1"/>